<sequence>MQIERLVRMIFYIVSHKQVTARELADYFEVSTRTIYRDMNTLTLSGIPVISKKGTGGGISLMDGYALNKSFLTAEEQVQVYQGLQILQASNYPDAKEALNKIGALFDRPLSEDWLEIDLSYWGSSDDEKITISELRRAITMKYVLAFEYFNSELQQSKRRVEPFRLVFKSHAWYVVGFCHTNQAIRVFRLSRMKRIQVLTETFDRVMSETYSLDESANNMTFTSFKLKFSPEMAHRLFDEFNEHQVKRCADGNFLVNVQYPLNEWTYHRLLSYGSHMEVLEPKEAQRELKKRAMKIAEKYD</sequence>
<feature type="domain" description="HTH deoR-type" evidence="3">
    <location>
        <begin position="2"/>
        <end position="60"/>
    </location>
</feature>
<name>A0AAW8T6W5_9ENTE</name>
<dbReference type="PIRSF" id="PIRSF016838">
    <property type="entry name" value="PafC"/>
    <property type="match status" value="1"/>
</dbReference>
<dbReference type="AlphaFoldDB" id="A0AAW8T6W5"/>
<dbReference type="Pfam" id="PF13280">
    <property type="entry name" value="WYL"/>
    <property type="match status" value="1"/>
</dbReference>
<dbReference type="InterPro" id="IPR036388">
    <property type="entry name" value="WH-like_DNA-bd_sf"/>
</dbReference>
<dbReference type="InterPro" id="IPR026881">
    <property type="entry name" value="WYL_dom"/>
</dbReference>
<protein>
    <submittedName>
        <fullName evidence="4">YafY family protein</fullName>
    </submittedName>
</protein>
<reference evidence="4" key="1">
    <citation type="submission" date="2023-03" db="EMBL/GenBank/DDBJ databases">
        <authorList>
            <person name="Shen W."/>
            <person name="Cai J."/>
        </authorList>
    </citation>
    <scope>NUCLEOTIDE SEQUENCE</scope>
    <source>
        <strain evidence="4">B646-2</strain>
        <strain evidence="5">Y15</strain>
    </source>
</reference>
<keyword evidence="2" id="KW-0804">Transcription</keyword>
<dbReference type="InterPro" id="IPR001034">
    <property type="entry name" value="DeoR_HTH"/>
</dbReference>
<dbReference type="Gene3D" id="1.10.10.10">
    <property type="entry name" value="Winged helix-like DNA-binding domain superfamily/Winged helix DNA-binding domain"/>
    <property type="match status" value="1"/>
</dbReference>
<evidence type="ECO:0000313" key="5">
    <source>
        <dbReference type="EMBL" id="MDT2544364.1"/>
    </source>
</evidence>
<dbReference type="InterPro" id="IPR036390">
    <property type="entry name" value="WH_DNA-bd_sf"/>
</dbReference>
<dbReference type="Pfam" id="PF25583">
    <property type="entry name" value="WCX"/>
    <property type="match status" value="1"/>
</dbReference>
<evidence type="ECO:0000313" key="6">
    <source>
        <dbReference type="Proteomes" id="UP001249240"/>
    </source>
</evidence>
<comment type="caution">
    <text evidence="4">The sequence shown here is derived from an EMBL/GenBank/DDBJ whole genome shotgun (WGS) entry which is preliminary data.</text>
</comment>
<dbReference type="EMBL" id="JARPXM010000036">
    <property type="protein sequence ID" value="MDT2540357.1"/>
    <property type="molecule type" value="Genomic_DNA"/>
</dbReference>
<evidence type="ECO:0000313" key="4">
    <source>
        <dbReference type="EMBL" id="MDT2540357.1"/>
    </source>
</evidence>
<keyword evidence="1" id="KW-0805">Transcription regulation</keyword>
<evidence type="ECO:0000256" key="1">
    <source>
        <dbReference type="ARBA" id="ARBA00023015"/>
    </source>
</evidence>
<dbReference type="RefSeq" id="WP_010744881.1">
    <property type="nucleotide sequence ID" value="NZ_BAAAXM010000038.1"/>
</dbReference>
<accession>A0AAW8T6W5</accession>
<gene>
    <name evidence="5" type="ORF">P7D69_08460</name>
    <name evidence="4" type="ORF">P7D78_19815</name>
</gene>
<proteinExistence type="predicted"/>
<dbReference type="Proteomes" id="UP001254770">
    <property type="component" value="Unassembled WGS sequence"/>
</dbReference>
<dbReference type="EMBL" id="JARPXL010000006">
    <property type="protein sequence ID" value="MDT2544364.1"/>
    <property type="molecule type" value="Genomic_DNA"/>
</dbReference>
<evidence type="ECO:0000256" key="2">
    <source>
        <dbReference type="ARBA" id="ARBA00023163"/>
    </source>
</evidence>
<dbReference type="PANTHER" id="PTHR34580">
    <property type="match status" value="1"/>
</dbReference>
<dbReference type="InterPro" id="IPR051534">
    <property type="entry name" value="CBASS_pafABC_assoc_protein"/>
</dbReference>
<dbReference type="PROSITE" id="PS52050">
    <property type="entry name" value="WYL"/>
    <property type="match status" value="1"/>
</dbReference>
<dbReference type="PANTHER" id="PTHR34580:SF1">
    <property type="entry name" value="PROTEIN PAFC"/>
    <property type="match status" value="1"/>
</dbReference>
<dbReference type="Pfam" id="PF08279">
    <property type="entry name" value="HTH_11"/>
    <property type="match status" value="1"/>
</dbReference>
<dbReference type="SUPFAM" id="SSF46785">
    <property type="entry name" value="Winged helix' DNA-binding domain"/>
    <property type="match status" value="1"/>
</dbReference>
<dbReference type="Proteomes" id="UP001249240">
    <property type="component" value="Unassembled WGS sequence"/>
</dbReference>
<dbReference type="GO" id="GO:0003700">
    <property type="term" value="F:DNA-binding transcription factor activity"/>
    <property type="evidence" value="ECO:0007669"/>
    <property type="project" value="InterPro"/>
</dbReference>
<dbReference type="PROSITE" id="PS51000">
    <property type="entry name" value="HTH_DEOR_2"/>
    <property type="match status" value="1"/>
</dbReference>
<dbReference type="InterPro" id="IPR013196">
    <property type="entry name" value="HTH_11"/>
</dbReference>
<dbReference type="InterPro" id="IPR057727">
    <property type="entry name" value="WCX_dom"/>
</dbReference>
<dbReference type="InterPro" id="IPR028349">
    <property type="entry name" value="PafC-like"/>
</dbReference>
<organism evidence="4 6">
    <name type="scientific">Enterococcus raffinosus</name>
    <dbReference type="NCBI Taxonomy" id="71452"/>
    <lineage>
        <taxon>Bacteria</taxon>
        <taxon>Bacillati</taxon>
        <taxon>Bacillota</taxon>
        <taxon>Bacilli</taxon>
        <taxon>Lactobacillales</taxon>
        <taxon>Enterococcaceae</taxon>
        <taxon>Enterococcus</taxon>
    </lineage>
</organism>
<evidence type="ECO:0000259" key="3">
    <source>
        <dbReference type="PROSITE" id="PS51000"/>
    </source>
</evidence>